<dbReference type="RefSeq" id="WP_211952335.1">
    <property type="nucleotide sequence ID" value="NZ_CAJPVI010000005.1"/>
</dbReference>
<dbReference type="Pfam" id="PF13692">
    <property type="entry name" value="Glyco_trans_1_4"/>
    <property type="match status" value="1"/>
</dbReference>
<evidence type="ECO:0000313" key="2">
    <source>
        <dbReference type="Proteomes" id="UP000672657"/>
    </source>
</evidence>
<proteinExistence type="predicted"/>
<accession>A0ABM8TCQ9</accession>
<dbReference type="Proteomes" id="UP000672657">
    <property type="component" value="Unassembled WGS sequence"/>
</dbReference>
<organism evidence="1 2">
    <name type="scientific">Cupriavidus numazuensis</name>
    <dbReference type="NCBI Taxonomy" id="221992"/>
    <lineage>
        <taxon>Bacteria</taxon>
        <taxon>Pseudomonadati</taxon>
        <taxon>Pseudomonadota</taxon>
        <taxon>Betaproteobacteria</taxon>
        <taxon>Burkholderiales</taxon>
        <taxon>Burkholderiaceae</taxon>
        <taxon>Cupriavidus</taxon>
    </lineage>
</organism>
<keyword evidence="2" id="KW-1185">Reference proteome</keyword>
<evidence type="ECO:0000313" key="1">
    <source>
        <dbReference type="EMBL" id="CAG2135771.1"/>
    </source>
</evidence>
<reference evidence="1 2" key="1">
    <citation type="submission" date="2021-03" db="EMBL/GenBank/DDBJ databases">
        <authorList>
            <person name="Peeters C."/>
        </authorList>
    </citation>
    <scope>NUCLEOTIDE SEQUENCE [LARGE SCALE GENOMIC DNA]</scope>
    <source>
        <strain evidence="1 2">LMG 26411</strain>
    </source>
</reference>
<name>A0ABM8TCQ9_9BURK</name>
<comment type="caution">
    <text evidence="1">The sequence shown here is derived from an EMBL/GenBank/DDBJ whole genome shotgun (WGS) entry which is preliminary data.</text>
</comment>
<dbReference type="Gene3D" id="3.40.50.2000">
    <property type="entry name" value="Glycogen Phosphorylase B"/>
    <property type="match status" value="1"/>
</dbReference>
<dbReference type="SUPFAM" id="SSF53756">
    <property type="entry name" value="UDP-Glycosyltransferase/glycogen phosphorylase"/>
    <property type="match status" value="1"/>
</dbReference>
<gene>
    <name evidence="1" type="ORF">LMG26411_01140</name>
</gene>
<sequence>MSSYDIVLLSTADWDNPFWTNKQHVAAELGKRGNRVLYIDSLGLRRPSASGSDFRRILARLWKGLKGVRQVEENVWVWSPIVIPFQGNSLVRAINRLLLRVGLSTCLALLSMRKDLLWTYNPMTCRLLRMTGFKKVIYHCVDEIKAQPGMPSEEIEIAERELTAMADVCFVTAEHLLETRKIWNPSCHYFPNVADFNHFSQALDDSTEVPADLALLPSPRVGFIGAISSYKLDFSMICEMAQAHPEWSIILIGKVGEGDPWTDSSALAECPNIYLLGARNYKLLPAYLKGLDVAILPSRRNEYTRGMFPMKFFEYLAAGKPVVSTKLHALAAYAGVASLADDAQAFISEVERAISGDVVALEERLAAAREHTYEIRTEKMMALIERE</sequence>
<evidence type="ECO:0008006" key="3">
    <source>
        <dbReference type="Google" id="ProtNLM"/>
    </source>
</evidence>
<dbReference type="EMBL" id="CAJPVI010000005">
    <property type="protein sequence ID" value="CAG2135771.1"/>
    <property type="molecule type" value="Genomic_DNA"/>
</dbReference>
<protein>
    <recommendedName>
        <fullName evidence="3">Glycosyltransferase</fullName>
    </recommendedName>
</protein>